<sequence length="281" mass="32751">MKNQTIPFKAMLILAGLLVLSGCGQDDETPMKHAKKFVVDKIYDSNHNLVAEYFYDNDNNLIKKSVTERLRQPEPPEWAAYTDEFEYQHGRVSKIIRKDVSYDEFNHETHVIYNDEGKIIRTEVYKEGQQLSSKSDYRYKDGLLIGIMNYRLGTMTYTDTILYNRSGNVTKYIYETPEQTLIGPILGTKKTHTETFVYDHHPKPNFNLDYLFIYDPLPFLSEAQLQRLLSVNNMTEARGTQWKYTYNEHGLPATIEVKWKDGASTMLLRITYKEIKRKGGS</sequence>
<dbReference type="Proteomes" id="UP000278609">
    <property type="component" value="Unassembled WGS sequence"/>
</dbReference>
<dbReference type="OrthoDB" id="1436531at2"/>
<organism evidence="2 3">
    <name type="scientific">Tannerella forsythia</name>
    <name type="common">Bacteroides forsythus</name>
    <dbReference type="NCBI Taxonomy" id="28112"/>
    <lineage>
        <taxon>Bacteria</taxon>
        <taxon>Pseudomonadati</taxon>
        <taxon>Bacteroidota</taxon>
        <taxon>Bacteroidia</taxon>
        <taxon>Bacteroidales</taxon>
        <taxon>Tannerellaceae</taxon>
        <taxon>Tannerella</taxon>
    </lineage>
</organism>
<keyword evidence="1" id="KW-0732">Signal</keyword>
<dbReference type="EMBL" id="RQYS01000076">
    <property type="protein sequence ID" value="RRD57663.1"/>
    <property type="molecule type" value="Genomic_DNA"/>
</dbReference>
<reference evidence="2 3" key="1">
    <citation type="submission" date="2018-11" db="EMBL/GenBank/DDBJ databases">
        <title>Genomes From Bacteria Associated with the Canine Oral Cavity: a Test Case for Automated Genome-Based Taxonomic Assignment.</title>
        <authorList>
            <person name="Coil D.A."/>
            <person name="Jospin G."/>
            <person name="Darling A.E."/>
            <person name="Wallis C."/>
            <person name="Davis I.J."/>
            <person name="Harris S."/>
            <person name="Eisen J.A."/>
            <person name="Holcombe L.J."/>
            <person name="O'Flynn C."/>
        </authorList>
    </citation>
    <scope>NUCLEOTIDE SEQUENCE [LARGE SCALE GENOMIC DNA]</scope>
    <source>
        <strain evidence="2 3">OH2617_COT-023</strain>
    </source>
</reference>
<accession>A0A3P1XL90</accession>
<feature type="chain" id="PRO_5018330225" description="DUF4595 domain-containing protein" evidence="1">
    <location>
        <begin position="27"/>
        <end position="281"/>
    </location>
</feature>
<protein>
    <recommendedName>
        <fullName evidence="4">DUF4595 domain-containing protein</fullName>
    </recommendedName>
</protein>
<evidence type="ECO:0000256" key="1">
    <source>
        <dbReference type="SAM" id="SignalP"/>
    </source>
</evidence>
<proteinExistence type="predicted"/>
<dbReference type="AlphaFoldDB" id="A0A3P1XL90"/>
<name>A0A3P1XL90_TANFO</name>
<feature type="signal peptide" evidence="1">
    <location>
        <begin position="1"/>
        <end position="26"/>
    </location>
</feature>
<dbReference type="PROSITE" id="PS51257">
    <property type="entry name" value="PROKAR_LIPOPROTEIN"/>
    <property type="match status" value="1"/>
</dbReference>
<comment type="caution">
    <text evidence="2">The sequence shown here is derived from an EMBL/GenBank/DDBJ whole genome shotgun (WGS) entry which is preliminary data.</text>
</comment>
<evidence type="ECO:0000313" key="2">
    <source>
        <dbReference type="EMBL" id="RRD57663.1"/>
    </source>
</evidence>
<dbReference type="RefSeq" id="WP_124752587.1">
    <property type="nucleotide sequence ID" value="NZ_RQYS01000076.1"/>
</dbReference>
<evidence type="ECO:0000313" key="3">
    <source>
        <dbReference type="Proteomes" id="UP000278609"/>
    </source>
</evidence>
<dbReference type="Gene3D" id="2.180.10.10">
    <property type="entry name" value="RHS repeat-associated core"/>
    <property type="match status" value="1"/>
</dbReference>
<evidence type="ECO:0008006" key="4">
    <source>
        <dbReference type="Google" id="ProtNLM"/>
    </source>
</evidence>
<gene>
    <name evidence="2" type="ORF">EII40_12775</name>
</gene>